<dbReference type="AlphaFoldDB" id="A0A6J4EDX3"/>
<protein>
    <recommendedName>
        <fullName evidence="1">Transposon Tn7 transposition protein TnsD C-terminal domain-containing protein</fullName>
    </recommendedName>
</protein>
<dbReference type="Proteomes" id="UP000509383">
    <property type="component" value="Chromosome"/>
</dbReference>
<dbReference type="KEGG" id="ptw:TUM18999_61230"/>
<keyword evidence="5" id="KW-1185">Reference proteome</keyword>
<dbReference type="InterPro" id="IPR032750">
    <property type="entry name" value="TnsD_C"/>
</dbReference>
<evidence type="ECO:0000313" key="5">
    <source>
        <dbReference type="Proteomes" id="UP001054892"/>
    </source>
</evidence>
<evidence type="ECO:0000313" key="4">
    <source>
        <dbReference type="Proteomes" id="UP000509383"/>
    </source>
</evidence>
<evidence type="ECO:0000313" key="2">
    <source>
        <dbReference type="EMBL" id="BCG27932.1"/>
    </source>
</evidence>
<dbReference type="Proteomes" id="UP001054892">
    <property type="component" value="Unassembled WGS sequence"/>
</dbReference>
<gene>
    <name evidence="2" type="ORF">TUM18999_61230</name>
    <name evidence="3" type="ORF">TUM20286_22960</name>
</gene>
<feature type="domain" description="Transposon Tn7 transposition protein TnsD C-terminal" evidence="1">
    <location>
        <begin position="2"/>
        <end position="109"/>
    </location>
</feature>
<organism evidence="2 4">
    <name type="scientific">Pseudomonas tohonis</name>
    <dbReference type="NCBI Taxonomy" id="2725477"/>
    <lineage>
        <taxon>Bacteria</taxon>
        <taxon>Pseudomonadati</taxon>
        <taxon>Pseudomonadota</taxon>
        <taxon>Gammaproteobacteria</taxon>
        <taxon>Pseudomonadales</taxon>
        <taxon>Pseudomonadaceae</taxon>
        <taxon>Pseudomonas</taxon>
    </lineage>
</organism>
<evidence type="ECO:0000259" key="1">
    <source>
        <dbReference type="Pfam" id="PF15978"/>
    </source>
</evidence>
<accession>A0A6J4EDX3</accession>
<dbReference type="EMBL" id="AP023189">
    <property type="protein sequence ID" value="BCG27932.1"/>
    <property type="molecule type" value="Genomic_DNA"/>
</dbReference>
<dbReference type="Pfam" id="PF15978">
    <property type="entry name" value="TnsD"/>
    <property type="match status" value="1"/>
</dbReference>
<sequence length="160" mass="18499">MSISTVNKLLQAEPAVKEAWKAALKKRECAHHRAQWCRLARKHPGDSPQQLRKLIPSIYAWLYRNDKGWLAEQTSRLPSGRHGNHSKVDWGARDRNLEKRARERIGALSERPLGLGQVHLLIPELPSCLRKKDRYPLTLGYLQKVLHARPEKRTEDEPHS</sequence>
<dbReference type="EMBL" id="BQKM01000004">
    <property type="protein sequence ID" value="GJN52544.1"/>
    <property type="molecule type" value="Genomic_DNA"/>
</dbReference>
<name>A0A6J4EDX3_9PSED</name>
<reference evidence="2 4" key="1">
    <citation type="submission" date="2020-05" db="EMBL/GenBank/DDBJ databases">
        <title>Characterization of novel class B3 metallo-beta-lactamase from novel Pseudomonas species.</title>
        <authorList>
            <person name="Yamada K."/>
            <person name="Aoki K."/>
            <person name="Ishii Y."/>
        </authorList>
    </citation>
    <scope>NUCLEOTIDE SEQUENCE [LARGE SCALE GENOMIC DNA]</scope>
    <source>
        <strain evidence="2 4">TUM18999</strain>
        <strain evidence="3 5">TUM20286</strain>
    </source>
</reference>
<proteinExistence type="predicted"/>
<evidence type="ECO:0000313" key="3">
    <source>
        <dbReference type="EMBL" id="GJN52544.1"/>
    </source>
</evidence>